<comment type="caution">
    <text evidence="1">The sequence shown here is derived from an EMBL/GenBank/DDBJ whole genome shotgun (WGS) entry which is preliminary data.</text>
</comment>
<keyword evidence="2" id="KW-1185">Reference proteome</keyword>
<proteinExistence type="predicted"/>
<protein>
    <submittedName>
        <fullName evidence="1">Uncharacterized protein</fullName>
    </submittedName>
</protein>
<organism evidence="1 2">
    <name type="scientific">Hyalomma asiaticum</name>
    <name type="common">Tick</name>
    <dbReference type="NCBI Taxonomy" id="266040"/>
    <lineage>
        <taxon>Eukaryota</taxon>
        <taxon>Metazoa</taxon>
        <taxon>Ecdysozoa</taxon>
        <taxon>Arthropoda</taxon>
        <taxon>Chelicerata</taxon>
        <taxon>Arachnida</taxon>
        <taxon>Acari</taxon>
        <taxon>Parasitiformes</taxon>
        <taxon>Ixodida</taxon>
        <taxon>Ixodoidea</taxon>
        <taxon>Ixodidae</taxon>
        <taxon>Hyalomminae</taxon>
        <taxon>Hyalomma</taxon>
    </lineage>
</organism>
<dbReference type="EMBL" id="CM023486">
    <property type="protein sequence ID" value="KAH6927577.1"/>
    <property type="molecule type" value="Genomic_DNA"/>
</dbReference>
<evidence type="ECO:0000313" key="2">
    <source>
        <dbReference type="Proteomes" id="UP000821845"/>
    </source>
</evidence>
<reference evidence="1" key="1">
    <citation type="submission" date="2020-05" db="EMBL/GenBank/DDBJ databases">
        <title>Large-scale comparative analyses of tick genomes elucidate their genetic diversity and vector capacities.</title>
        <authorList>
            <person name="Jia N."/>
            <person name="Wang J."/>
            <person name="Shi W."/>
            <person name="Du L."/>
            <person name="Sun Y."/>
            <person name="Zhan W."/>
            <person name="Jiang J."/>
            <person name="Wang Q."/>
            <person name="Zhang B."/>
            <person name="Ji P."/>
            <person name="Sakyi L.B."/>
            <person name="Cui X."/>
            <person name="Yuan T."/>
            <person name="Jiang B."/>
            <person name="Yang W."/>
            <person name="Lam T.T.-Y."/>
            <person name="Chang Q."/>
            <person name="Ding S."/>
            <person name="Wang X."/>
            <person name="Zhu J."/>
            <person name="Ruan X."/>
            <person name="Zhao L."/>
            <person name="Wei J."/>
            <person name="Que T."/>
            <person name="Du C."/>
            <person name="Cheng J."/>
            <person name="Dai P."/>
            <person name="Han X."/>
            <person name="Huang E."/>
            <person name="Gao Y."/>
            <person name="Liu J."/>
            <person name="Shao H."/>
            <person name="Ye R."/>
            <person name="Li L."/>
            <person name="Wei W."/>
            <person name="Wang X."/>
            <person name="Wang C."/>
            <person name="Yang T."/>
            <person name="Huo Q."/>
            <person name="Li W."/>
            <person name="Guo W."/>
            <person name="Chen H."/>
            <person name="Zhou L."/>
            <person name="Ni X."/>
            <person name="Tian J."/>
            <person name="Zhou Y."/>
            <person name="Sheng Y."/>
            <person name="Liu T."/>
            <person name="Pan Y."/>
            <person name="Xia L."/>
            <person name="Li J."/>
            <person name="Zhao F."/>
            <person name="Cao W."/>
        </authorList>
    </citation>
    <scope>NUCLEOTIDE SEQUENCE</scope>
    <source>
        <strain evidence="1">Hyas-2018</strain>
    </source>
</reference>
<accession>A0ACB7S315</accession>
<dbReference type="Proteomes" id="UP000821845">
    <property type="component" value="Chromosome 6"/>
</dbReference>
<evidence type="ECO:0000313" key="1">
    <source>
        <dbReference type="EMBL" id="KAH6927577.1"/>
    </source>
</evidence>
<gene>
    <name evidence="1" type="ORF">HPB50_005694</name>
</gene>
<sequence length="348" mass="38782">MSGVSRKQIVCPDCDTDSSQHGSQVSIDNGSKLIVSHATQPKLKDVSRFEHAVGRACLRRTELTKLSLQAIDDLTSFGMEYALAVAFLPEKCNTTEKLSVTGERIGQHWAYLERYLSVATNAALLRQATGDSDIEELTLRSVNSLLRTLRKSPAIDGSEMELCHKALSTLADMCDDGSSALASSLQAAVVDFVADCLNEIAEQRGVVEYRRLENISSWVGSLASGRTFTLPITKHLLDKLLQFASFINTLKEDQRVLEIEHFDRSFFLLQCTENAVASLKQVTPLDCCELSETAKVLVDFCTKFQARHPLFAGYLFDILKVLKERITICKSNKQPAKKLYTWLEKDVH</sequence>
<name>A0ACB7S315_HYAAI</name>